<gene>
    <name evidence="1" type="ORF">L1274_002433</name>
</gene>
<sequence>MARDGEANDDELDFVVSDTLNPQEAHILLMLALTRFHKVHKKQQVRKGEIWRGLLNG</sequence>
<reference evidence="1" key="1">
    <citation type="submission" date="2022-03" db="EMBL/GenBank/DDBJ databases">
        <title>Genome Encyclopedia of Bacteria and Archaea VI: Functional Genomics of Type Strains.</title>
        <authorList>
            <person name="Whitman W."/>
        </authorList>
    </citation>
    <scope>NUCLEOTIDE SEQUENCE</scope>
    <source>
        <strain evidence="1">HSC-15S17</strain>
    </source>
</reference>
<dbReference type="Proteomes" id="UP001162889">
    <property type="component" value="Unassembled WGS sequence"/>
</dbReference>
<keyword evidence="2" id="KW-1185">Reference proteome</keyword>
<dbReference type="EMBL" id="JALJZU010000004">
    <property type="protein sequence ID" value="MCP2008725.1"/>
    <property type="molecule type" value="Genomic_DNA"/>
</dbReference>
<dbReference type="Gene3D" id="3.40.50.40">
    <property type="match status" value="1"/>
</dbReference>
<protein>
    <submittedName>
        <fullName evidence="1">L-asparaginase/Glu-tRNA(Gln) amidotransferase subunit D</fullName>
    </submittedName>
</protein>
<organism evidence="1 2">
    <name type="scientific">Duganella violaceipulchra</name>
    <dbReference type="NCBI Taxonomy" id="2849652"/>
    <lineage>
        <taxon>Bacteria</taxon>
        <taxon>Pseudomonadati</taxon>
        <taxon>Pseudomonadota</taxon>
        <taxon>Betaproteobacteria</taxon>
        <taxon>Burkholderiales</taxon>
        <taxon>Oxalobacteraceae</taxon>
        <taxon>Telluria group</taxon>
        <taxon>Duganella</taxon>
    </lineage>
</organism>
<name>A0ABT1GIK6_9BURK</name>
<proteinExistence type="predicted"/>
<comment type="caution">
    <text evidence="1">The sequence shown here is derived from an EMBL/GenBank/DDBJ whole genome shotgun (WGS) entry which is preliminary data.</text>
</comment>
<evidence type="ECO:0000313" key="1">
    <source>
        <dbReference type="EMBL" id="MCP2008725.1"/>
    </source>
</evidence>
<accession>A0ABT1GIK6</accession>
<dbReference type="InterPro" id="IPR027473">
    <property type="entry name" value="L-asparaginase_C"/>
</dbReference>
<evidence type="ECO:0000313" key="2">
    <source>
        <dbReference type="Proteomes" id="UP001162889"/>
    </source>
</evidence>